<name>A0A931G547_9MICC</name>
<gene>
    <name evidence="3" type="ORF">IV500_07045</name>
</gene>
<comment type="caution">
    <text evidence="3">The sequence shown here is derived from an EMBL/GenBank/DDBJ whole genome shotgun (WGS) entry which is preliminary data.</text>
</comment>
<dbReference type="InterPro" id="IPR003870">
    <property type="entry name" value="DUF222"/>
</dbReference>
<feature type="domain" description="DUF222" evidence="2">
    <location>
        <begin position="98"/>
        <end position="382"/>
    </location>
</feature>
<sequence>MGTEGEMVGLPGVAGAVGIAEAQVALTVLASFTTSFAAAAPLLNKAPLLAAAELIEEFSRLIEVNQVTAAHAIDTQNLVATGGIDTKFVWDAPMGRKSPYRRVQDLLIDRLRISRTAANRRVLLGRDLLPGWSPDGGPAVPVYPVLGGAAADGTISQETLNLAVRALNTVRVKASPEQLAGMETALAARARVTDPDTLARDARERELQIDHQAGEPSAEEIALRQGVHDHGMYRGLHHLEIFATQPQYEVLLTTMNTGTNPRTQSLEQKAMDQRTRPQKLIDALTGACGIALRAGELPETGGNRPQVLVTVDYQELFDKLAVKRRAGQFMFSGAVSAENVRELACNADLIPVVLGGAGEVLNQGRARRLHTKAQRLALIARDKGCTRPGCTMPAAWTECHHVKFWENNGPTSVQEGALVCTYDHHLVHEGLWKILMKQGIPYWLAPPEIDPSRTPRRNTYFNPPRPGAPETLPSITADPVSEANANSDADFRTASGISSQPQPNSSTQHSSTETPQALCEARRMTGI</sequence>
<dbReference type="CDD" id="cd00085">
    <property type="entry name" value="HNHc"/>
    <property type="match status" value="1"/>
</dbReference>
<organism evidence="3 4">
    <name type="scientific">Arthrobacter terrae</name>
    <dbReference type="NCBI Taxonomy" id="2935737"/>
    <lineage>
        <taxon>Bacteria</taxon>
        <taxon>Bacillati</taxon>
        <taxon>Actinomycetota</taxon>
        <taxon>Actinomycetes</taxon>
        <taxon>Micrococcales</taxon>
        <taxon>Micrococcaceae</taxon>
        <taxon>Arthrobacter</taxon>
    </lineage>
</organism>
<evidence type="ECO:0000313" key="4">
    <source>
        <dbReference type="Proteomes" id="UP000655366"/>
    </source>
</evidence>
<feature type="compositionally biased region" description="Polar residues" evidence="1">
    <location>
        <begin position="495"/>
        <end position="515"/>
    </location>
</feature>
<keyword evidence="4" id="KW-1185">Reference proteome</keyword>
<protein>
    <submittedName>
        <fullName evidence="3">DUF222 domain-containing protein</fullName>
    </submittedName>
</protein>
<dbReference type="InterPro" id="IPR003615">
    <property type="entry name" value="HNH_nuc"/>
</dbReference>
<feature type="region of interest" description="Disordered" evidence="1">
    <location>
        <begin position="448"/>
        <end position="527"/>
    </location>
</feature>
<dbReference type="AlphaFoldDB" id="A0A931G547"/>
<evidence type="ECO:0000256" key="1">
    <source>
        <dbReference type="SAM" id="MobiDB-lite"/>
    </source>
</evidence>
<dbReference type="RefSeq" id="WP_196396093.1">
    <property type="nucleotide sequence ID" value="NZ_JADNYM010000007.1"/>
</dbReference>
<dbReference type="Proteomes" id="UP000655366">
    <property type="component" value="Unassembled WGS sequence"/>
</dbReference>
<accession>A0A931G547</accession>
<reference evidence="3 4" key="1">
    <citation type="submission" date="2020-11" db="EMBL/GenBank/DDBJ databases">
        <title>Arthrobacter antarcticus sp. nov., isolated from Antarctic Soil.</title>
        <authorList>
            <person name="Li J."/>
        </authorList>
    </citation>
    <scope>NUCLEOTIDE SEQUENCE [LARGE SCALE GENOMIC DNA]</scope>
    <source>
        <strain evidence="3 4">Z1-20</strain>
    </source>
</reference>
<dbReference type="Pfam" id="PF02720">
    <property type="entry name" value="DUF222"/>
    <property type="match status" value="1"/>
</dbReference>
<proteinExistence type="predicted"/>
<evidence type="ECO:0000313" key="3">
    <source>
        <dbReference type="EMBL" id="MBG0739150.1"/>
    </source>
</evidence>
<dbReference type="EMBL" id="JADNYM010000007">
    <property type="protein sequence ID" value="MBG0739150.1"/>
    <property type="molecule type" value="Genomic_DNA"/>
</dbReference>
<evidence type="ECO:0000259" key="2">
    <source>
        <dbReference type="Pfam" id="PF02720"/>
    </source>
</evidence>